<sequence>MATFDLTKPVKNNLRGDDTAKFRMANDAARDALITGDLIKLGHIIYHEADGKHYKLKTYPTFGILTGVVWDELGGSPLNNTLTSDSTTEALTAAQGKALKTLVDSKQAKTTTAIATGGIDLNNTYNNKIVTIDLATDFVTINETNITDAVFQVQITTKAIGAEVRFTGDSANLEYNSLTDNKIVFTDRNMSVFVFKNDNGKFCWRVVGSTLPVQITSENIIDIVTNAGFSSYPKPYFNNLYPLSIPPTQSRTITINGAFFKEPVENMLARFIRYSEEPLLDVNGLPIHDETKVIRELQVNSLTFVNDSVMEVNVTGVNIHDTATNGTGAFELDGTTEINNVYWLFLHNGATRIFKNEFTVSSGDIYIPRAGLTTDIPEGDWSDVTGVVDITEGGSVRLISSESTGTASIKEDGIALPMDKDWSVKWSIDISQFRNVIGGYSDLRGMCLQICRDSDDVPVMGMVWLKNNTEDKFYFTEGTTGVVGGIQSPSSPTDQDNAYPLLTSRVFEYRRDNGVFQFKYGGYLLQAANQSNVQKYIKAISTKVDLVNISVTIKD</sequence>
<reference evidence="1 2" key="1">
    <citation type="submission" date="2020-03" db="EMBL/GenBank/DDBJ databases">
        <title>Genomic Encyclopedia of Type Strains, Phase IV (KMG-IV): sequencing the most valuable type-strain genomes for metagenomic binning, comparative biology and taxonomic classification.</title>
        <authorList>
            <person name="Goeker M."/>
        </authorList>
    </citation>
    <scope>NUCLEOTIDE SEQUENCE [LARGE SCALE GENOMIC DNA]</scope>
    <source>
        <strain evidence="1 2">DSM 101599</strain>
    </source>
</reference>
<dbReference type="Proteomes" id="UP000745859">
    <property type="component" value="Unassembled WGS sequence"/>
</dbReference>
<dbReference type="EMBL" id="JAASQL010000001">
    <property type="protein sequence ID" value="NIJ45073.1"/>
    <property type="molecule type" value="Genomic_DNA"/>
</dbReference>
<evidence type="ECO:0000313" key="1">
    <source>
        <dbReference type="EMBL" id="NIJ45073.1"/>
    </source>
</evidence>
<protein>
    <recommendedName>
        <fullName evidence="3">Tail fiber protein</fullName>
    </recommendedName>
</protein>
<organism evidence="1 2">
    <name type="scientific">Wenyingzhuangia heitensis</name>
    <dbReference type="NCBI Taxonomy" id="1487859"/>
    <lineage>
        <taxon>Bacteria</taxon>
        <taxon>Pseudomonadati</taxon>
        <taxon>Bacteroidota</taxon>
        <taxon>Flavobacteriia</taxon>
        <taxon>Flavobacteriales</taxon>
        <taxon>Flavobacteriaceae</taxon>
        <taxon>Wenyingzhuangia</taxon>
    </lineage>
</organism>
<evidence type="ECO:0008006" key="3">
    <source>
        <dbReference type="Google" id="ProtNLM"/>
    </source>
</evidence>
<evidence type="ECO:0000313" key="2">
    <source>
        <dbReference type="Proteomes" id="UP000745859"/>
    </source>
</evidence>
<gene>
    <name evidence="1" type="ORF">FHR24_001512</name>
</gene>
<dbReference type="RefSeq" id="WP_167181989.1">
    <property type="nucleotide sequence ID" value="NZ_JAASQL010000001.1"/>
</dbReference>
<name>A0ABX0U8A4_9FLAO</name>
<comment type="caution">
    <text evidence="1">The sequence shown here is derived from an EMBL/GenBank/DDBJ whole genome shotgun (WGS) entry which is preliminary data.</text>
</comment>
<keyword evidence="2" id="KW-1185">Reference proteome</keyword>
<dbReference type="Pfam" id="PF22337">
    <property type="entry name" value="Phage_fiber_rpt"/>
    <property type="match status" value="1"/>
</dbReference>
<accession>A0ABX0U8A4</accession>
<proteinExistence type="predicted"/>
<dbReference type="InterPro" id="IPR054500">
    <property type="entry name" value="Phage_fiber_rpt"/>
</dbReference>